<dbReference type="InterPro" id="IPR012338">
    <property type="entry name" value="Beta-lactam/transpept-like"/>
</dbReference>
<evidence type="ECO:0000256" key="7">
    <source>
        <dbReference type="SAM" id="SignalP"/>
    </source>
</evidence>
<dbReference type="InterPro" id="IPR045155">
    <property type="entry name" value="Beta-lactam_cat"/>
</dbReference>
<feature type="domain" description="Beta-lactamase class A catalytic" evidence="8">
    <location>
        <begin position="55"/>
        <end position="270"/>
    </location>
</feature>
<evidence type="ECO:0000313" key="9">
    <source>
        <dbReference type="EMBL" id="QNP75414.1"/>
    </source>
</evidence>
<evidence type="ECO:0000256" key="5">
    <source>
        <dbReference type="ARBA" id="ARBA00023251"/>
    </source>
</evidence>
<evidence type="ECO:0000256" key="3">
    <source>
        <dbReference type="ARBA" id="ARBA00018879"/>
    </source>
</evidence>
<dbReference type="EMBL" id="CP060828">
    <property type="protein sequence ID" value="QNP75414.1"/>
    <property type="molecule type" value="Genomic_DNA"/>
</dbReference>
<dbReference type="AlphaFoldDB" id="A0A7H0IRJ8"/>
<dbReference type="GO" id="GO:0030655">
    <property type="term" value="P:beta-lactam antibiotic catabolic process"/>
    <property type="evidence" value="ECO:0007669"/>
    <property type="project" value="InterPro"/>
</dbReference>
<dbReference type="InterPro" id="IPR023650">
    <property type="entry name" value="Beta-lactam_class-A_AS"/>
</dbReference>
<dbReference type="InterPro" id="IPR000871">
    <property type="entry name" value="Beta-lactam_class-A"/>
</dbReference>
<evidence type="ECO:0000256" key="1">
    <source>
        <dbReference type="ARBA" id="ARBA00009009"/>
    </source>
</evidence>
<sequence>MARPNTNSLKRRTLLTSAAAAALTAGVASSAHAAGTPGASGAFRALEDEYAARLGVFAHDTATGRTLTYRADELFPICSVFKTLAAGAVLREGVDLDRRIHYTLDDVTASGYGPVTAEHVATGMTVSELCAATVSHSDNAAGNLLLRELGGPTSITRFARTLGDPVTRLDRWEPDLNSAEPWRETDTTSPRAIARTYARLILGTALPSGARTLLTSWLVANTTNTARFRAGLPADWTLADKTGGGTAYGVANDVGVVWPPGRPPLVIAVLSTKHAAEGPREDAVVARAAKAVADELG</sequence>
<dbReference type="EC" id="3.5.2.6" evidence="2 6"/>
<dbReference type="GO" id="GO:0046677">
    <property type="term" value="P:response to antibiotic"/>
    <property type="evidence" value="ECO:0007669"/>
    <property type="project" value="UniProtKB-UniRule"/>
</dbReference>
<dbReference type="RefSeq" id="WP_187752335.1">
    <property type="nucleotide sequence ID" value="NZ_CP060828.1"/>
</dbReference>
<organism evidence="9 10">
    <name type="scientific">Streptomyces roseirectus</name>
    <dbReference type="NCBI Taxonomy" id="2768066"/>
    <lineage>
        <taxon>Bacteria</taxon>
        <taxon>Bacillati</taxon>
        <taxon>Actinomycetota</taxon>
        <taxon>Actinomycetes</taxon>
        <taxon>Kitasatosporales</taxon>
        <taxon>Streptomycetaceae</taxon>
        <taxon>Streptomyces</taxon>
    </lineage>
</organism>
<dbReference type="PROSITE" id="PS00146">
    <property type="entry name" value="BETA_LACTAMASE_A"/>
    <property type="match status" value="1"/>
</dbReference>
<dbReference type="PRINTS" id="PR00118">
    <property type="entry name" value="BLACTAMASEA"/>
</dbReference>
<dbReference type="PROSITE" id="PS51318">
    <property type="entry name" value="TAT"/>
    <property type="match status" value="1"/>
</dbReference>
<evidence type="ECO:0000256" key="6">
    <source>
        <dbReference type="RuleBase" id="RU361140"/>
    </source>
</evidence>
<evidence type="ECO:0000256" key="4">
    <source>
        <dbReference type="ARBA" id="ARBA00022801"/>
    </source>
</evidence>
<comment type="catalytic activity">
    <reaction evidence="6">
        <text>a beta-lactam + H2O = a substituted beta-amino acid</text>
        <dbReference type="Rhea" id="RHEA:20401"/>
        <dbReference type="ChEBI" id="CHEBI:15377"/>
        <dbReference type="ChEBI" id="CHEBI:35627"/>
        <dbReference type="ChEBI" id="CHEBI:140347"/>
        <dbReference type="EC" id="3.5.2.6"/>
    </reaction>
</comment>
<proteinExistence type="inferred from homology"/>
<dbReference type="NCBIfam" id="NF033103">
    <property type="entry name" value="bla_class_A"/>
    <property type="match status" value="1"/>
</dbReference>
<dbReference type="InterPro" id="IPR006311">
    <property type="entry name" value="TAT_signal"/>
</dbReference>
<reference evidence="9 10" key="1">
    <citation type="submission" date="2020-08" db="EMBL/GenBank/DDBJ databases">
        <title>A novel species.</title>
        <authorList>
            <person name="Gao J."/>
        </authorList>
    </citation>
    <scope>NUCLEOTIDE SEQUENCE [LARGE SCALE GENOMIC DNA]</scope>
    <source>
        <strain evidence="9 10">CRXT-G-22</strain>
    </source>
</reference>
<dbReference type="KEGG" id="sroi:IAG44_42445"/>
<feature type="chain" id="PRO_5028861059" description="Beta-lactamase" evidence="7">
    <location>
        <begin position="34"/>
        <end position="297"/>
    </location>
</feature>
<accession>A0A7H0IRJ8</accession>
<dbReference type="Proteomes" id="UP000516052">
    <property type="component" value="Chromosome"/>
</dbReference>
<keyword evidence="7" id="KW-0732">Signal</keyword>
<dbReference type="Gene3D" id="3.40.710.10">
    <property type="entry name" value="DD-peptidase/beta-lactamase superfamily"/>
    <property type="match status" value="1"/>
</dbReference>
<feature type="signal peptide" evidence="7">
    <location>
        <begin position="1"/>
        <end position="33"/>
    </location>
</feature>
<comment type="similarity">
    <text evidence="1 6">Belongs to the class-A beta-lactamase family.</text>
</comment>
<evidence type="ECO:0000259" key="8">
    <source>
        <dbReference type="Pfam" id="PF13354"/>
    </source>
</evidence>
<dbReference type="GO" id="GO:0008800">
    <property type="term" value="F:beta-lactamase activity"/>
    <property type="evidence" value="ECO:0007669"/>
    <property type="project" value="UniProtKB-UniRule"/>
</dbReference>
<gene>
    <name evidence="9" type="primary">bla</name>
    <name evidence="9" type="ORF">IAG44_42445</name>
</gene>
<evidence type="ECO:0000256" key="2">
    <source>
        <dbReference type="ARBA" id="ARBA00012865"/>
    </source>
</evidence>
<dbReference type="PANTHER" id="PTHR35333:SF3">
    <property type="entry name" value="BETA-LACTAMASE-TYPE TRANSPEPTIDASE FOLD CONTAINING PROTEIN"/>
    <property type="match status" value="1"/>
</dbReference>
<dbReference type="PANTHER" id="PTHR35333">
    <property type="entry name" value="BETA-LACTAMASE"/>
    <property type="match status" value="1"/>
</dbReference>
<keyword evidence="5 6" id="KW-0046">Antibiotic resistance</keyword>
<name>A0A7H0IRJ8_9ACTN</name>
<protein>
    <recommendedName>
        <fullName evidence="3 6">Beta-lactamase</fullName>
        <ecNumber evidence="2 6">3.5.2.6</ecNumber>
    </recommendedName>
</protein>
<dbReference type="SUPFAM" id="SSF56601">
    <property type="entry name" value="beta-lactamase/transpeptidase-like"/>
    <property type="match status" value="1"/>
</dbReference>
<keyword evidence="10" id="KW-1185">Reference proteome</keyword>
<evidence type="ECO:0000313" key="10">
    <source>
        <dbReference type="Proteomes" id="UP000516052"/>
    </source>
</evidence>
<keyword evidence="4 6" id="KW-0378">Hydrolase</keyword>
<dbReference type="Pfam" id="PF13354">
    <property type="entry name" value="Beta-lactamase2"/>
    <property type="match status" value="1"/>
</dbReference>